<evidence type="ECO:0000313" key="2">
    <source>
        <dbReference type="EMBL" id="JAC76104.1"/>
    </source>
</evidence>
<feature type="non-terminal residue" evidence="2">
    <location>
        <position position="1"/>
    </location>
</feature>
<feature type="non-terminal residue" evidence="2">
    <location>
        <position position="205"/>
    </location>
</feature>
<name>A0A061RZF5_9CHLO</name>
<feature type="region of interest" description="Disordered" evidence="1">
    <location>
        <begin position="145"/>
        <end position="205"/>
    </location>
</feature>
<protein>
    <submittedName>
        <fullName evidence="2">Uncharacterized protein</fullName>
    </submittedName>
</protein>
<feature type="compositionally biased region" description="Basic and acidic residues" evidence="1">
    <location>
        <begin position="195"/>
        <end position="205"/>
    </location>
</feature>
<accession>A0A061RZF5</accession>
<dbReference type="AlphaFoldDB" id="A0A061RZF5"/>
<gene>
    <name evidence="2" type="ORF">TSPGSL018_21159</name>
</gene>
<reference evidence="2" key="1">
    <citation type="submission" date="2014-05" db="EMBL/GenBank/DDBJ databases">
        <title>The transcriptome of the halophilic microalga Tetraselmis sp. GSL018 isolated from the Great Salt Lake, Utah.</title>
        <authorList>
            <person name="Jinkerson R.E."/>
            <person name="D'Adamo S."/>
            <person name="Posewitz M.C."/>
        </authorList>
    </citation>
    <scope>NUCLEOTIDE SEQUENCE</scope>
    <source>
        <strain evidence="2">GSL018</strain>
    </source>
</reference>
<sequence length="205" mass="22295">AMSFLKNKDNYFQDQERRHYGDVHRPRAACSSLGAGLVPDQEEQDAWRHHIKRVHKAHEGTAAFRNPSGRAQDSSQVDVRCTAAATAGGSSIRSDWHSTYQVQTGQAESNNDCLGKPSCWRPAKKPAVKASQQGTAPFALSRLASGGDESTIHDGTTKNSAHIPGRLLGPRPCCRSAEGKRRASPPHSRQGPLRGELRQPDAGLR</sequence>
<proteinExistence type="predicted"/>
<dbReference type="EMBL" id="GBEZ01009488">
    <property type="protein sequence ID" value="JAC76104.1"/>
    <property type="molecule type" value="Transcribed_RNA"/>
</dbReference>
<organism evidence="2">
    <name type="scientific">Tetraselmis sp. GSL018</name>
    <dbReference type="NCBI Taxonomy" id="582737"/>
    <lineage>
        <taxon>Eukaryota</taxon>
        <taxon>Viridiplantae</taxon>
        <taxon>Chlorophyta</taxon>
        <taxon>core chlorophytes</taxon>
        <taxon>Chlorodendrophyceae</taxon>
        <taxon>Chlorodendrales</taxon>
        <taxon>Chlorodendraceae</taxon>
        <taxon>Tetraselmis</taxon>
    </lineage>
</organism>
<evidence type="ECO:0000256" key="1">
    <source>
        <dbReference type="SAM" id="MobiDB-lite"/>
    </source>
</evidence>